<evidence type="ECO:0000313" key="2">
    <source>
        <dbReference type="Proteomes" id="UP001500974"/>
    </source>
</evidence>
<sequence length="65" mass="6916">MWVSIPATTIYVRVLFGVTRLSAGADGTLGRSALNANKDSLVANRIEFELPFPRPIARVASGSAL</sequence>
<accession>A0ABP5MRL6</accession>
<evidence type="ECO:0000313" key="1">
    <source>
        <dbReference type="EMBL" id="GAA2177720.1"/>
    </source>
</evidence>
<dbReference type="Proteomes" id="UP001500974">
    <property type="component" value="Unassembled WGS sequence"/>
</dbReference>
<protein>
    <submittedName>
        <fullName evidence="1">Uncharacterized protein</fullName>
    </submittedName>
</protein>
<name>A0ABP5MRL6_9MICC</name>
<dbReference type="EMBL" id="BAAAON010000010">
    <property type="protein sequence ID" value="GAA2177720.1"/>
    <property type="molecule type" value="Genomic_DNA"/>
</dbReference>
<keyword evidence="2" id="KW-1185">Reference proteome</keyword>
<gene>
    <name evidence="1" type="ORF">GCM10009784_29310</name>
</gene>
<organism evidence="1 2">
    <name type="scientific">Arthrobacter parietis</name>
    <dbReference type="NCBI Taxonomy" id="271434"/>
    <lineage>
        <taxon>Bacteria</taxon>
        <taxon>Bacillati</taxon>
        <taxon>Actinomycetota</taxon>
        <taxon>Actinomycetes</taxon>
        <taxon>Micrococcales</taxon>
        <taxon>Micrococcaceae</taxon>
        <taxon>Arthrobacter</taxon>
    </lineage>
</organism>
<reference evidence="2" key="1">
    <citation type="journal article" date="2019" name="Int. J. Syst. Evol. Microbiol.">
        <title>The Global Catalogue of Microorganisms (GCM) 10K type strain sequencing project: providing services to taxonomists for standard genome sequencing and annotation.</title>
        <authorList>
            <consortium name="The Broad Institute Genomics Platform"/>
            <consortium name="The Broad Institute Genome Sequencing Center for Infectious Disease"/>
            <person name="Wu L."/>
            <person name="Ma J."/>
        </authorList>
    </citation>
    <scope>NUCLEOTIDE SEQUENCE [LARGE SCALE GENOMIC DNA]</scope>
    <source>
        <strain evidence="2">JCM 14917</strain>
    </source>
</reference>
<proteinExistence type="predicted"/>
<comment type="caution">
    <text evidence="1">The sequence shown here is derived from an EMBL/GenBank/DDBJ whole genome shotgun (WGS) entry which is preliminary data.</text>
</comment>